<dbReference type="EMBL" id="FXUL01000015">
    <property type="protein sequence ID" value="SMP70084.1"/>
    <property type="molecule type" value="Genomic_DNA"/>
</dbReference>
<proteinExistence type="predicted"/>
<evidence type="ECO:0000313" key="2">
    <source>
        <dbReference type="Proteomes" id="UP001158049"/>
    </source>
</evidence>
<dbReference type="RefSeq" id="WP_283443750.1">
    <property type="nucleotide sequence ID" value="NZ_FXUL01000015.1"/>
</dbReference>
<organism evidence="1 2">
    <name type="scientific">Noviherbaspirillum suwonense</name>
    <dbReference type="NCBI Taxonomy" id="1224511"/>
    <lineage>
        <taxon>Bacteria</taxon>
        <taxon>Pseudomonadati</taxon>
        <taxon>Pseudomonadota</taxon>
        <taxon>Betaproteobacteria</taxon>
        <taxon>Burkholderiales</taxon>
        <taxon>Oxalobacteraceae</taxon>
        <taxon>Noviherbaspirillum</taxon>
    </lineage>
</organism>
<sequence>MSDQKAEIGRNVFNEPLVPCSFDPLTGYFRDGCCRTDDTDTGTHVVCAIMTREFLEFSRSMGNDLMLPRPEYGFPGLFAGDQWCLCALRWEQAYRAGKAPQVVLESTNIRVLDIVDLAALKKHAWAPDLA</sequence>
<protein>
    <recommendedName>
        <fullName evidence="3">DUF2237 domain-containing protein</fullName>
    </recommendedName>
</protein>
<evidence type="ECO:0008006" key="3">
    <source>
        <dbReference type="Google" id="ProtNLM"/>
    </source>
</evidence>
<name>A0ABY1QFV6_9BURK</name>
<keyword evidence="2" id="KW-1185">Reference proteome</keyword>
<dbReference type="Proteomes" id="UP001158049">
    <property type="component" value="Unassembled WGS sequence"/>
</dbReference>
<dbReference type="Gene3D" id="3.30.56.110">
    <property type="entry name" value="Protein of unknown function DUF2237"/>
    <property type="match status" value="1"/>
</dbReference>
<dbReference type="PANTHER" id="PTHR37466:SF1">
    <property type="entry name" value="SLR1628 PROTEIN"/>
    <property type="match status" value="1"/>
</dbReference>
<comment type="caution">
    <text evidence="1">The sequence shown here is derived from an EMBL/GenBank/DDBJ whole genome shotgun (WGS) entry which is preliminary data.</text>
</comment>
<gene>
    <name evidence="1" type="ORF">SAMN06295970_115137</name>
</gene>
<dbReference type="Pfam" id="PF09996">
    <property type="entry name" value="DUF2237"/>
    <property type="match status" value="1"/>
</dbReference>
<dbReference type="InterPro" id="IPR018714">
    <property type="entry name" value="DUF2237"/>
</dbReference>
<dbReference type="PANTHER" id="PTHR37466">
    <property type="entry name" value="SLR1628 PROTEIN"/>
    <property type="match status" value="1"/>
</dbReference>
<reference evidence="1 2" key="1">
    <citation type="submission" date="2017-05" db="EMBL/GenBank/DDBJ databases">
        <authorList>
            <person name="Varghese N."/>
            <person name="Submissions S."/>
        </authorList>
    </citation>
    <scope>NUCLEOTIDE SEQUENCE [LARGE SCALE GENOMIC DNA]</scope>
    <source>
        <strain evidence="1 2">DSM 26001</strain>
    </source>
</reference>
<accession>A0ABY1QFV6</accession>
<evidence type="ECO:0000313" key="1">
    <source>
        <dbReference type="EMBL" id="SMP70084.1"/>
    </source>
</evidence>